<proteinExistence type="predicted"/>
<dbReference type="RefSeq" id="WP_246106765.1">
    <property type="nucleotide sequence ID" value="NZ_VFPA01000003.1"/>
</dbReference>
<protein>
    <submittedName>
        <fullName evidence="2">PRiA4b ORF-3-like protein</fullName>
    </submittedName>
</protein>
<keyword evidence="3" id="KW-1185">Reference proteome</keyword>
<dbReference type="InterPro" id="IPR024047">
    <property type="entry name" value="MM3350-like_sf"/>
</dbReference>
<reference evidence="2 3" key="1">
    <citation type="submission" date="2019-06" db="EMBL/GenBank/DDBJ databases">
        <title>Sequencing the genomes of 1000 actinobacteria strains.</title>
        <authorList>
            <person name="Klenk H.-P."/>
        </authorList>
    </citation>
    <scope>NUCLEOTIDE SEQUENCE [LARGE SCALE GENOMIC DNA]</scope>
    <source>
        <strain evidence="2 3">DSM 45301</strain>
    </source>
</reference>
<dbReference type="SUPFAM" id="SSF159941">
    <property type="entry name" value="MM3350-like"/>
    <property type="match status" value="1"/>
</dbReference>
<evidence type="ECO:0000259" key="1">
    <source>
        <dbReference type="Pfam" id="PF07929"/>
    </source>
</evidence>
<name>A0A543DJZ9_9PSEU</name>
<gene>
    <name evidence="2" type="ORF">FB558_5434</name>
</gene>
<organism evidence="2 3">
    <name type="scientific">Pseudonocardia kunmingensis</name>
    <dbReference type="NCBI Taxonomy" id="630975"/>
    <lineage>
        <taxon>Bacteria</taxon>
        <taxon>Bacillati</taxon>
        <taxon>Actinomycetota</taxon>
        <taxon>Actinomycetes</taxon>
        <taxon>Pseudonocardiales</taxon>
        <taxon>Pseudonocardiaceae</taxon>
        <taxon>Pseudonocardia</taxon>
    </lineage>
</organism>
<dbReference type="PANTHER" id="PTHR41878:SF1">
    <property type="entry name" value="TNPR PROTEIN"/>
    <property type="match status" value="1"/>
</dbReference>
<dbReference type="InterPro" id="IPR012912">
    <property type="entry name" value="Plasmid_pRiA4b_Orf3-like"/>
</dbReference>
<dbReference type="PANTHER" id="PTHR41878">
    <property type="entry name" value="LEXA REPRESSOR-RELATED"/>
    <property type="match status" value="1"/>
</dbReference>
<dbReference type="Proteomes" id="UP000315677">
    <property type="component" value="Unassembled WGS sequence"/>
</dbReference>
<sequence length="395" mass="42930">MIRSFEVADAARRCRALSHAEALAEWVGSGRPVTGKRVLRRADVAAACAAVGVTAPERLRSAADLPDLQHPWTAALAAGLLSVEGSRAVPGPARPGWHSAPDGDVLAGWLRGLARVLADAYAEGDDADSLKIGRLLLTVLAADPAPARDDLYLTIVDVLHAADPALVRIFTRGLRDPMEAVMEQLAAFGTVDPDQWRITPLGRWALRQIGAHGVSLLGSSDAEGAVSGICEIKVTLRNVRPACWRRVLVPAEVTLGDLHEVIRIAFAWDDDHLHVFTVGPRRYGDPYFDFEYDEDAITLSAAFARTRKPITYVYDLGDSWEHEILLEKTVEPDASVTYPLCVDGRGDAPVEDWIEDEEPAWITFDQADINVRLARLSDGAQEIEVDLGSPTADGR</sequence>
<accession>A0A543DJZ9</accession>
<comment type="caution">
    <text evidence="2">The sequence shown here is derived from an EMBL/GenBank/DDBJ whole genome shotgun (WGS) entry which is preliminary data.</text>
</comment>
<evidence type="ECO:0000313" key="3">
    <source>
        <dbReference type="Proteomes" id="UP000315677"/>
    </source>
</evidence>
<dbReference type="EMBL" id="VFPA01000003">
    <property type="protein sequence ID" value="TQM09667.1"/>
    <property type="molecule type" value="Genomic_DNA"/>
</dbReference>
<feature type="domain" description="Plasmid pRiA4b Orf3-like" evidence="1">
    <location>
        <begin position="230"/>
        <end position="352"/>
    </location>
</feature>
<dbReference type="AlphaFoldDB" id="A0A543DJZ9"/>
<dbReference type="Pfam" id="PF07929">
    <property type="entry name" value="PRiA4_ORF3"/>
    <property type="match status" value="1"/>
</dbReference>
<evidence type="ECO:0000313" key="2">
    <source>
        <dbReference type="EMBL" id="TQM09667.1"/>
    </source>
</evidence>
<dbReference type="Gene3D" id="3.10.290.30">
    <property type="entry name" value="MM3350-like"/>
    <property type="match status" value="1"/>
</dbReference>